<accession>S8C6D9</accession>
<feature type="compositionally biased region" description="Polar residues" evidence="3">
    <location>
        <begin position="60"/>
        <end position="80"/>
    </location>
</feature>
<feature type="compositionally biased region" description="Polar residues" evidence="3">
    <location>
        <begin position="618"/>
        <end position="633"/>
    </location>
</feature>
<feature type="region of interest" description="Disordered" evidence="3">
    <location>
        <begin position="608"/>
        <end position="723"/>
    </location>
</feature>
<sequence length="1272" mass="142546">MASWLEDLDDDWVPDERPVTTVPPSSLPPVTETPSCESLDNVKQKPAPPKSLIPRPISKPSHTLPSHLTGSGQCLRSSLTPGPIDQPADRLAESADQGQPQRTQALLPGPDLSPEGTVQKLGTTSRPAIVIDTTSGDLFSPMGLESMFEPVQNDTTSITCLRPEQPPTPPFSAANDSTLEHANIKQEEEEEEEDAKRCPGAGRREGHEKPRPDELFDQTSRLSQSVKMDDHSIDLIRTEPPPTNTTTSSAFLDETEPSDPLGRTAWNSTPPPFVAWKYTGFSKDSDISSFQQAASSSVIRDEDYLNSISTSAFSDQSPGLNELLHVTSKTEFSKHIYSRNRRHDSEHPTPGQSSLSHSGQIYFATPDRQVLRQVQIEDGTLPSPVVDEKEWSPLNLFSSDRRILTKTTVHSRMSQPGLVNSPYEETSTPPKPKPEVSFASRSKRLLDGTPARSQESPQITRAHKPRGLESLHPNSPVKESQAKRQKLSVSFGYEMNSSDERSEDSAGTTWKDEYMNSSRASMMGEEVTSDDLSELRESTSKLLLEPEIDFSRSPHASFLSEPQSAFMRRQSLNSLNVILASRVKHMMPRKVGNMVFDERLRVWRHEEDELEDSKQDGASHSSFEGARSENTVPHITEDDPFCEISDLTASPHAPHPSYHRQPRGRYTEPNSEASWASSTIEKQDRDPRTKLQPRNILEEDDFAESCNSNPTQLSSNRDTHPNTNTSYKITQIVTTSAPGLRPISPNYDPKKQSIATDMREDCLNIVHKLDASSSDGPPKAVTGLETATPAYIPLQNEGTRLQFSRNQITPSQSLTHYTMSMQPKNRPGSGALLSIRKSDLSFWNTPLTDITYHFLDADSRIHSTYSRGYHSRNGKQLRKFAQEKTSLAIKNMVRHLTDNDMFGPYWDQNKALQIQQQGLEHLDDLASFHPNLVEVNLENNELAHLTGMPATVRDLKVAGNKLSSLTAWNHLSNLQFLDISRNKLDNLSGLASLIHLRELKADYNMITSLEGVMHLDGLVKLRLRHNLIRSVDFTVSNMRRLKILDLGNNDIETIGFLYGLPELTSLNLDANKLVTLEMPPGREVRNLRTLTASNNRLQEFDITPFPNIRTLYLDSNRLYTVLGIAKARYLDSFSIRSQGLPQHNPLTLGFYAVISKCTDVATKSTDHGDPSPFLLPHQNVDDDERFQISMTDDTAVARRCYEILIGEQCSQIIYLDGLVFDSREKLRRDVVWERMTRLGLLFRTKAEHDEGTNHEGQQIMAASNRDIPQIAQ</sequence>
<feature type="compositionally biased region" description="Low complexity" evidence="3">
    <location>
        <begin position="19"/>
        <end position="35"/>
    </location>
</feature>
<dbReference type="OrthoDB" id="7451790at2759"/>
<feature type="compositionally biased region" description="Basic and acidic residues" evidence="3">
    <location>
        <begin position="498"/>
        <end position="510"/>
    </location>
</feature>
<proteinExistence type="predicted"/>
<dbReference type="PROSITE" id="PS51450">
    <property type="entry name" value="LRR"/>
    <property type="match status" value="3"/>
</dbReference>
<dbReference type="InterPro" id="IPR052574">
    <property type="entry name" value="CDIRP"/>
</dbReference>
<organism evidence="4 5">
    <name type="scientific">Dactylellina haptotyla (strain CBS 200.50)</name>
    <name type="common">Nematode-trapping fungus</name>
    <name type="synonym">Monacrosporium haptotylum</name>
    <dbReference type="NCBI Taxonomy" id="1284197"/>
    <lineage>
        <taxon>Eukaryota</taxon>
        <taxon>Fungi</taxon>
        <taxon>Dikarya</taxon>
        <taxon>Ascomycota</taxon>
        <taxon>Pezizomycotina</taxon>
        <taxon>Orbiliomycetes</taxon>
        <taxon>Orbiliales</taxon>
        <taxon>Orbiliaceae</taxon>
        <taxon>Dactylellina</taxon>
    </lineage>
</organism>
<dbReference type="HOGENOM" id="CLU_263826_0_0_1"/>
<gene>
    <name evidence="4" type="ORF">H072_2710</name>
</gene>
<dbReference type="PANTHER" id="PTHR47566:SF1">
    <property type="entry name" value="PROTEIN NUD1"/>
    <property type="match status" value="1"/>
</dbReference>
<keyword evidence="5" id="KW-1185">Reference proteome</keyword>
<dbReference type="Gene3D" id="3.80.10.10">
    <property type="entry name" value="Ribonuclease Inhibitor"/>
    <property type="match status" value="1"/>
</dbReference>
<dbReference type="SMART" id="SM00369">
    <property type="entry name" value="LRR_TYP"/>
    <property type="match status" value="5"/>
</dbReference>
<feature type="region of interest" description="Disordered" evidence="3">
    <location>
        <begin position="1"/>
        <end position="125"/>
    </location>
</feature>
<dbReference type="Pfam" id="PF13855">
    <property type="entry name" value="LRR_8"/>
    <property type="match status" value="1"/>
</dbReference>
<feature type="compositionally biased region" description="Basic and acidic residues" evidence="3">
    <location>
        <begin position="608"/>
        <end position="617"/>
    </location>
</feature>
<name>S8C6D9_DACHA</name>
<feature type="compositionally biased region" description="Polar residues" evidence="3">
    <location>
        <begin position="668"/>
        <end position="680"/>
    </location>
</feature>
<evidence type="ECO:0008006" key="6">
    <source>
        <dbReference type="Google" id="ProtNLM"/>
    </source>
</evidence>
<keyword evidence="1" id="KW-0433">Leucine-rich repeat</keyword>
<reference evidence="4 5" key="1">
    <citation type="journal article" date="2013" name="PLoS Genet.">
        <title>Genomic mechanisms accounting for the adaptation to parasitism in nematode-trapping fungi.</title>
        <authorList>
            <person name="Meerupati T."/>
            <person name="Andersson K.M."/>
            <person name="Friman E."/>
            <person name="Kumar D."/>
            <person name="Tunlid A."/>
            <person name="Ahren D."/>
        </authorList>
    </citation>
    <scope>NUCLEOTIDE SEQUENCE [LARGE SCALE GENOMIC DNA]</scope>
    <source>
        <strain evidence="4 5">CBS 200.50</strain>
    </source>
</reference>
<feature type="compositionally biased region" description="Polar residues" evidence="3">
    <location>
        <begin position="407"/>
        <end position="418"/>
    </location>
</feature>
<dbReference type="EMBL" id="AQGS01000082">
    <property type="protein sequence ID" value="EPS43297.1"/>
    <property type="molecule type" value="Genomic_DNA"/>
</dbReference>
<reference evidence="5" key="2">
    <citation type="submission" date="2013-04" db="EMBL/GenBank/DDBJ databases">
        <title>Genomic mechanisms accounting for the adaptation to parasitism in nematode-trapping fungi.</title>
        <authorList>
            <person name="Ahren D.G."/>
        </authorList>
    </citation>
    <scope>NUCLEOTIDE SEQUENCE [LARGE SCALE GENOMIC DNA]</scope>
    <source>
        <strain evidence="5">CBS 200.50</strain>
    </source>
</reference>
<dbReference type="GO" id="GO:1902412">
    <property type="term" value="P:regulation of mitotic cytokinesis"/>
    <property type="evidence" value="ECO:0007669"/>
    <property type="project" value="TreeGrafter"/>
</dbReference>
<feature type="compositionally biased region" description="Polar residues" evidence="3">
    <location>
        <begin position="217"/>
        <end position="226"/>
    </location>
</feature>
<dbReference type="InterPro" id="IPR032675">
    <property type="entry name" value="LRR_dom_sf"/>
</dbReference>
<dbReference type="PANTHER" id="PTHR47566">
    <property type="match status" value="1"/>
</dbReference>
<dbReference type="GO" id="GO:0035591">
    <property type="term" value="F:signaling adaptor activity"/>
    <property type="evidence" value="ECO:0007669"/>
    <property type="project" value="TreeGrafter"/>
</dbReference>
<feature type="compositionally biased region" description="Polar residues" evidence="3">
    <location>
        <begin position="705"/>
        <end position="723"/>
    </location>
</feature>
<feature type="compositionally biased region" description="Basic and acidic residues" evidence="3">
    <location>
        <begin position="227"/>
        <end position="237"/>
    </location>
</feature>
<dbReference type="InterPro" id="IPR003591">
    <property type="entry name" value="Leu-rich_rpt_typical-subtyp"/>
</dbReference>
<evidence type="ECO:0000256" key="1">
    <source>
        <dbReference type="ARBA" id="ARBA00022614"/>
    </source>
</evidence>
<feature type="region of interest" description="Disordered" evidence="3">
    <location>
        <begin position="1249"/>
        <end position="1272"/>
    </location>
</feature>
<feature type="compositionally biased region" description="Acidic residues" evidence="3">
    <location>
        <begin position="1"/>
        <end position="13"/>
    </location>
</feature>
<feature type="region of interest" description="Disordered" evidence="3">
    <location>
        <begin position="149"/>
        <end position="266"/>
    </location>
</feature>
<evidence type="ECO:0000256" key="2">
    <source>
        <dbReference type="ARBA" id="ARBA00022737"/>
    </source>
</evidence>
<dbReference type="STRING" id="1284197.S8C6D9"/>
<dbReference type="AlphaFoldDB" id="S8C6D9"/>
<dbReference type="GO" id="GO:0061499">
    <property type="term" value="C:outer plaque of mitotic spindle pole body"/>
    <property type="evidence" value="ECO:0007669"/>
    <property type="project" value="TreeGrafter"/>
</dbReference>
<evidence type="ECO:0000313" key="5">
    <source>
        <dbReference type="Proteomes" id="UP000015100"/>
    </source>
</evidence>
<evidence type="ECO:0000313" key="4">
    <source>
        <dbReference type="EMBL" id="EPS43297.1"/>
    </source>
</evidence>
<keyword evidence="2" id="KW-0677">Repeat</keyword>
<feature type="compositionally biased region" description="Basic and acidic residues" evidence="3">
    <location>
        <begin position="194"/>
        <end position="214"/>
    </location>
</feature>
<protein>
    <recommendedName>
        <fullName evidence="6">Septation initiation network scaffold protein cdc11</fullName>
    </recommendedName>
</protein>
<dbReference type="OMA" id="NDMFGPY"/>
<comment type="caution">
    <text evidence="4">The sequence shown here is derived from an EMBL/GenBank/DDBJ whole genome shotgun (WGS) entry which is preliminary data.</text>
</comment>
<feature type="region of interest" description="Disordered" evidence="3">
    <location>
        <begin position="407"/>
        <end position="485"/>
    </location>
</feature>
<dbReference type="InterPro" id="IPR001611">
    <property type="entry name" value="Leu-rich_rpt"/>
</dbReference>
<dbReference type="SUPFAM" id="SSF52058">
    <property type="entry name" value="L domain-like"/>
    <property type="match status" value="1"/>
</dbReference>
<evidence type="ECO:0000256" key="3">
    <source>
        <dbReference type="SAM" id="MobiDB-lite"/>
    </source>
</evidence>
<dbReference type="Proteomes" id="UP000015100">
    <property type="component" value="Unassembled WGS sequence"/>
</dbReference>
<feature type="region of interest" description="Disordered" evidence="3">
    <location>
        <begin position="515"/>
        <end position="534"/>
    </location>
</feature>
<dbReference type="eggNOG" id="KOG0531">
    <property type="taxonomic scope" value="Eukaryota"/>
</dbReference>
<dbReference type="GO" id="GO:0031028">
    <property type="term" value="P:septation initiation signaling"/>
    <property type="evidence" value="ECO:0007669"/>
    <property type="project" value="TreeGrafter"/>
</dbReference>
<feature type="region of interest" description="Disordered" evidence="3">
    <location>
        <begin position="491"/>
        <end position="510"/>
    </location>
</feature>